<reference evidence="7 8" key="1">
    <citation type="journal article" date="2023" name="Insect Mol. Biol.">
        <title>Genome sequencing provides insights into the evolution of gene families encoding plant cell wall-degrading enzymes in longhorned beetles.</title>
        <authorList>
            <person name="Shin N.R."/>
            <person name="Okamura Y."/>
            <person name="Kirsch R."/>
            <person name="Pauchet Y."/>
        </authorList>
    </citation>
    <scope>NUCLEOTIDE SEQUENCE [LARGE SCALE GENOMIC DNA]</scope>
    <source>
        <strain evidence="7">EAD_L_NR</strain>
    </source>
</reference>
<dbReference type="GO" id="GO:0060271">
    <property type="term" value="P:cilium assembly"/>
    <property type="evidence" value="ECO:0007669"/>
    <property type="project" value="TreeGrafter"/>
</dbReference>
<dbReference type="Proteomes" id="UP001159042">
    <property type="component" value="Unassembled WGS sequence"/>
</dbReference>
<evidence type="ECO:0000256" key="4">
    <source>
        <dbReference type="SAM" id="Coils"/>
    </source>
</evidence>
<gene>
    <name evidence="7" type="ORF">NQ315_013924</name>
</gene>
<proteinExistence type="predicted"/>
<feature type="region of interest" description="Disordered" evidence="5">
    <location>
        <begin position="113"/>
        <end position="135"/>
    </location>
</feature>
<dbReference type="InterPro" id="IPR051885">
    <property type="entry name" value="CC_CF"/>
</dbReference>
<feature type="domain" description="CCDC113/CCDC96 coiled-coil" evidence="6">
    <location>
        <begin position="355"/>
        <end position="527"/>
    </location>
</feature>
<feature type="compositionally biased region" description="Acidic residues" evidence="5">
    <location>
        <begin position="1"/>
        <end position="12"/>
    </location>
</feature>
<feature type="compositionally biased region" description="Polar residues" evidence="5">
    <location>
        <begin position="80"/>
        <end position="90"/>
    </location>
</feature>
<evidence type="ECO:0000313" key="7">
    <source>
        <dbReference type="EMBL" id="KAJ8916720.1"/>
    </source>
</evidence>
<evidence type="ECO:0000256" key="2">
    <source>
        <dbReference type="ARBA" id="ARBA00023054"/>
    </source>
</evidence>
<name>A0AAV8VRM6_9CUCU</name>
<keyword evidence="2 4" id="KW-0175">Coiled coil</keyword>
<evidence type="ECO:0000256" key="3">
    <source>
        <dbReference type="ARBA" id="ARBA00023273"/>
    </source>
</evidence>
<keyword evidence="8" id="KW-1185">Reference proteome</keyword>
<protein>
    <recommendedName>
        <fullName evidence="6">CCDC113/CCDC96 coiled-coil domain-containing protein</fullName>
    </recommendedName>
</protein>
<dbReference type="EMBL" id="JANEYG010000040">
    <property type="protein sequence ID" value="KAJ8916720.1"/>
    <property type="molecule type" value="Genomic_DNA"/>
</dbReference>
<dbReference type="PANTHER" id="PTHR15654">
    <property type="entry name" value="COILED-COIL DOMAIN-CONTAINING PROTEIN 113-RELATED"/>
    <property type="match status" value="1"/>
</dbReference>
<dbReference type="GO" id="GO:0005930">
    <property type="term" value="C:axoneme"/>
    <property type="evidence" value="ECO:0007669"/>
    <property type="project" value="TreeGrafter"/>
</dbReference>
<dbReference type="InterPro" id="IPR025254">
    <property type="entry name" value="CCDC113/CCDC96_CC"/>
</dbReference>
<dbReference type="AlphaFoldDB" id="A0AAV8VRM6"/>
<feature type="compositionally biased region" description="Acidic residues" evidence="5">
    <location>
        <begin position="66"/>
        <end position="75"/>
    </location>
</feature>
<feature type="compositionally biased region" description="Acidic residues" evidence="5">
    <location>
        <begin position="118"/>
        <end position="135"/>
    </location>
</feature>
<comment type="caution">
    <text evidence="7">The sequence shown here is derived from an EMBL/GenBank/DDBJ whole genome shotgun (WGS) entry which is preliminary data.</text>
</comment>
<dbReference type="Pfam" id="PF13870">
    <property type="entry name" value="CCDC113_CCDC96_CC"/>
    <property type="match status" value="1"/>
</dbReference>
<evidence type="ECO:0000313" key="8">
    <source>
        <dbReference type="Proteomes" id="UP001159042"/>
    </source>
</evidence>
<feature type="coiled-coil region" evidence="4">
    <location>
        <begin position="395"/>
        <end position="429"/>
    </location>
</feature>
<accession>A0AAV8VRM6</accession>
<feature type="region of interest" description="Disordered" evidence="5">
    <location>
        <begin position="1"/>
        <end position="90"/>
    </location>
</feature>
<dbReference type="PANTHER" id="PTHR15654:SF1">
    <property type="entry name" value="COILED-COIL DOMAIN-CONTAINING PROTEIN 96"/>
    <property type="match status" value="1"/>
</dbReference>
<organism evidence="7 8">
    <name type="scientific">Exocentrus adspersus</name>
    <dbReference type="NCBI Taxonomy" id="1586481"/>
    <lineage>
        <taxon>Eukaryota</taxon>
        <taxon>Metazoa</taxon>
        <taxon>Ecdysozoa</taxon>
        <taxon>Arthropoda</taxon>
        <taxon>Hexapoda</taxon>
        <taxon>Insecta</taxon>
        <taxon>Pterygota</taxon>
        <taxon>Neoptera</taxon>
        <taxon>Endopterygota</taxon>
        <taxon>Coleoptera</taxon>
        <taxon>Polyphaga</taxon>
        <taxon>Cucujiformia</taxon>
        <taxon>Chrysomeloidea</taxon>
        <taxon>Cerambycidae</taxon>
        <taxon>Lamiinae</taxon>
        <taxon>Acanthocinini</taxon>
        <taxon>Exocentrus</taxon>
    </lineage>
</organism>
<evidence type="ECO:0000256" key="1">
    <source>
        <dbReference type="ARBA" id="ARBA00004138"/>
    </source>
</evidence>
<dbReference type="GO" id="GO:0036064">
    <property type="term" value="C:ciliary basal body"/>
    <property type="evidence" value="ECO:0007669"/>
    <property type="project" value="TreeGrafter"/>
</dbReference>
<keyword evidence="3" id="KW-0966">Cell projection</keyword>
<feature type="coiled-coil region" evidence="4">
    <location>
        <begin position="465"/>
        <end position="532"/>
    </location>
</feature>
<comment type="subcellular location">
    <subcellularLocation>
        <location evidence="1">Cell projection</location>
        <location evidence="1">Cilium</location>
    </subcellularLocation>
</comment>
<evidence type="ECO:0000259" key="6">
    <source>
        <dbReference type="Pfam" id="PF13870"/>
    </source>
</evidence>
<evidence type="ECO:0000256" key="5">
    <source>
        <dbReference type="SAM" id="MobiDB-lite"/>
    </source>
</evidence>
<sequence>MDQETEAAEDTSENVNPTEAEIEDESKRDANNEEGNADIIPDNTEQTLEKSADTVEDNEENKILDTVEELEDDGAEGSVTFETPQQDIDEISVTTVNIQNDEKQTPILEGIQEVTQDASDEENESEDEKEGEEWEEYETILESDKEVAAGGDETVSVYTDTRGSILYEMGPRIEDVEPDSVDFLMLDEDVPLKFYKYMDEKDEEEEEEEIVVEEEVTIDRLPYYEKYDILVKEMATEKLKNNILQNKLAKLFKRRKMEHVLKELDQPFDTQDKYGKMLDTYGELSDLDQSQRTAITSELESLRLEAETKCYELNEMFEDLQNQEKEIGFGLIHTKTGKPIPDKLVERLINRQKTQMQTVSSMRLRHIQLKNMVAEKQSAITQLDKIGEDLYLMDYEQLKVENRSYMDKMEEKDEELSRLRNKCQKTIQILAHMREKSAALESDICDLSDDLNCLNLNSIGVRGELNRLKQQRDTYRNMTNKLRDESGLLTQSELLRDMEVSMAELKTLTEELELLKEEHKIKAQQIRNIRKNIEFPPEGLIKKAHKVVSAKTPHRKRLFRGRPSLHTPILPENAFDHLRQFKGKPAFAKKENKQRKPANVYHVL</sequence>